<gene>
    <name evidence="1" type="ORF">RE6C_05760</name>
</gene>
<proteinExistence type="predicted"/>
<dbReference type="EMBL" id="ANMO01000257">
    <property type="protein sequence ID" value="EMB13532.1"/>
    <property type="molecule type" value="Genomic_DNA"/>
</dbReference>
<dbReference type="Proteomes" id="UP000011529">
    <property type="component" value="Unassembled WGS sequence"/>
</dbReference>
<accession>M2ALI0</accession>
<reference evidence="1" key="2">
    <citation type="journal article" date="2013" name="Mar. Genomics">
        <title>Expression of sulfatases in Rhodopirellula baltica and the diversity of sulfatases in the genus Rhodopirellula.</title>
        <authorList>
            <person name="Wegner C.E."/>
            <person name="Richter-Heitmann T."/>
            <person name="Klindworth A."/>
            <person name="Klockow C."/>
            <person name="Richter M."/>
            <person name="Achstetter T."/>
            <person name="Glockner F.O."/>
            <person name="Harder J."/>
        </authorList>
    </citation>
    <scope>NUCLEOTIDE SEQUENCE [LARGE SCALE GENOMIC DNA]</scope>
    <source>
        <strain evidence="1">6C</strain>
    </source>
</reference>
<dbReference type="AlphaFoldDB" id="M2ALI0"/>
<dbReference type="PATRIC" id="fig|1263867.3.peg.6169"/>
<comment type="caution">
    <text evidence="1">The sequence shown here is derived from an EMBL/GenBank/DDBJ whole genome shotgun (WGS) entry which is preliminary data.</text>
</comment>
<sequence length="58" mass="6228">MTVFPTIHHTFAPLASSTKDRPFRRKIVSTGTSGRTTVAVAQFATGDGSRKPTCSFVT</sequence>
<keyword evidence="2" id="KW-1185">Reference proteome</keyword>
<evidence type="ECO:0000313" key="2">
    <source>
        <dbReference type="Proteomes" id="UP000011529"/>
    </source>
</evidence>
<protein>
    <submittedName>
        <fullName evidence="1">Uncharacterized protein</fullName>
    </submittedName>
</protein>
<organism evidence="1 2">
    <name type="scientific">Rhodopirellula europaea 6C</name>
    <dbReference type="NCBI Taxonomy" id="1263867"/>
    <lineage>
        <taxon>Bacteria</taxon>
        <taxon>Pseudomonadati</taxon>
        <taxon>Planctomycetota</taxon>
        <taxon>Planctomycetia</taxon>
        <taxon>Pirellulales</taxon>
        <taxon>Pirellulaceae</taxon>
        <taxon>Rhodopirellula</taxon>
    </lineage>
</organism>
<name>M2ALI0_9BACT</name>
<reference evidence="1" key="1">
    <citation type="submission" date="2012-11" db="EMBL/GenBank/DDBJ databases">
        <title>Permanent draft genomes of Rhodopirellula europaea strain SH398 and 6C.</title>
        <authorList>
            <person name="Richter M."/>
            <person name="Richter-Heitmann T."/>
            <person name="Frank C."/>
            <person name="Harder J."/>
            <person name="Glockner F.O."/>
        </authorList>
    </citation>
    <scope>NUCLEOTIDE SEQUENCE</scope>
    <source>
        <strain evidence="1">6C</strain>
    </source>
</reference>
<evidence type="ECO:0000313" key="1">
    <source>
        <dbReference type="EMBL" id="EMB13532.1"/>
    </source>
</evidence>